<reference evidence="1" key="1">
    <citation type="journal article" date="2023" name="Mol. Biol. Evol.">
        <title>Third-Generation Sequencing Reveals the Adaptive Role of the Epigenome in Three Deep-Sea Polychaetes.</title>
        <authorList>
            <person name="Perez M."/>
            <person name="Aroh O."/>
            <person name="Sun Y."/>
            <person name="Lan Y."/>
            <person name="Juniper S.K."/>
            <person name="Young C.R."/>
            <person name="Angers B."/>
            <person name="Qian P.Y."/>
        </authorList>
    </citation>
    <scope>NUCLEOTIDE SEQUENCE</scope>
    <source>
        <strain evidence="1">P08H-3</strain>
    </source>
</reference>
<dbReference type="AlphaFoldDB" id="A0AAD9ITH3"/>
<evidence type="ECO:0000313" key="2">
    <source>
        <dbReference type="Proteomes" id="UP001208570"/>
    </source>
</evidence>
<keyword evidence="2" id="KW-1185">Reference proteome</keyword>
<dbReference type="Proteomes" id="UP001208570">
    <property type="component" value="Unassembled WGS sequence"/>
</dbReference>
<evidence type="ECO:0000313" key="1">
    <source>
        <dbReference type="EMBL" id="KAK2140298.1"/>
    </source>
</evidence>
<dbReference type="EMBL" id="JAODUP010001401">
    <property type="protein sequence ID" value="KAK2140298.1"/>
    <property type="molecule type" value="Genomic_DNA"/>
</dbReference>
<name>A0AAD9ITH3_9ANNE</name>
<protein>
    <submittedName>
        <fullName evidence="1">Uncharacterized protein</fullName>
    </submittedName>
</protein>
<accession>A0AAD9ITH3</accession>
<comment type="caution">
    <text evidence="1">The sequence shown here is derived from an EMBL/GenBank/DDBJ whole genome shotgun (WGS) entry which is preliminary data.</text>
</comment>
<sequence length="105" mass="12335">MLQTLLSRQSKPSLEEGNIELPCQTVAALQQLEIKLNEKFTEKVMESVRRNIHCKNSTDKHIEGAMREWFRKDGDWKGGRNKRKQNQIQEATRLQTEFESVLTYN</sequence>
<gene>
    <name evidence="1" type="ORF">LSH36_1403g00001</name>
</gene>
<organism evidence="1 2">
    <name type="scientific">Paralvinella palmiformis</name>
    <dbReference type="NCBI Taxonomy" id="53620"/>
    <lineage>
        <taxon>Eukaryota</taxon>
        <taxon>Metazoa</taxon>
        <taxon>Spiralia</taxon>
        <taxon>Lophotrochozoa</taxon>
        <taxon>Annelida</taxon>
        <taxon>Polychaeta</taxon>
        <taxon>Sedentaria</taxon>
        <taxon>Canalipalpata</taxon>
        <taxon>Terebellida</taxon>
        <taxon>Terebelliformia</taxon>
        <taxon>Alvinellidae</taxon>
        <taxon>Paralvinella</taxon>
    </lineage>
</organism>
<proteinExistence type="predicted"/>